<dbReference type="Gene3D" id="2.40.128.640">
    <property type="match status" value="1"/>
</dbReference>
<dbReference type="RefSeq" id="WP_101072366.1">
    <property type="nucleotide sequence ID" value="NZ_PISP01000001.1"/>
</dbReference>
<accession>A0A2N0VLH9</accession>
<dbReference type="EMBL" id="PISP01000001">
    <property type="protein sequence ID" value="PKD45014.1"/>
    <property type="molecule type" value="Genomic_DNA"/>
</dbReference>
<evidence type="ECO:0000313" key="2">
    <source>
        <dbReference type="Proteomes" id="UP000233398"/>
    </source>
</evidence>
<sequence>MKNKVINITILVLLAVFILFRVNTALNQMNSDDQQPSQSIEEFPTVFTGVMPCADCPGIESTVLIEEESFTEWSHYQDRGDNLYQVDGNWSFSGDTLKLYRVEGELHKAFLYSKDQLQLLDRDLQSISSELEDQYSLTRSPEEESIRSRHAELRRNGINFLASGNEPFWSVHVNFESDLIYKTPEEEQTFSFSDVTESKEEDQTLYSNETLQLNVSSGYCRDSMSGFLFTHKVTLQINSRELSGCGRYL</sequence>
<reference evidence="1 2" key="1">
    <citation type="submission" date="2017-11" db="EMBL/GenBank/DDBJ databases">
        <title>Rhodohalobacter 15182 sp. nov., isolated from a salt lake.</title>
        <authorList>
            <person name="Han S."/>
        </authorList>
    </citation>
    <scope>NUCLEOTIDE SEQUENCE [LARGE SCALE GENOMIC DNA]</scope>
    <source>
        <strain evidence="1 2">15182</strain>
    </source>
</reference>
<evidence type="ECO:0000313" key="1">
    <source>
        <dbReference type="EMBL" id="PKD45014.1"/>
    </source>
</evidence>
<comment type="caution">
    <text evidence="1">The sequence shown here is derived from an EMBL/GenBank/DDBJ whole genome shotgun (WGS) entry which is preliminary data.</text>
</comment>
<dbReference type="OrthoDB" id="5348860at2"/>
<protein>
    <recommendedName>
        <fullName evidence="3">NlpE C-terminal OB domain-containing protein</fullName>
    </recommendedName>
</protein>
<organism evidence="1 2">
    <name type="scientific">Rhodohalobacter barkolensis</name>
    <dbReference type="NCBI Taxonomy" id="2053187"/>
    <lineage>
        <taxon>Bacteria</taxon>
        <taxon>Pseudomonadati</taxon>
        <taxon>Balneolota</taxon>
        <taxon>Balneolia</taxon>
        <taxon>Balneolales</taxon>
        <taxon>Balneolaceae</taxon>
        <taxon>Rhodohalobacter</taxon>
    </lineage>
</organism>
<proteinExistence type="predicted"/>
<evidence type="ECO:0008006" key="3">
    <source>
        <dbReference type="Google" id="ProtNLM"/>
    </source>
</evidence>
<gene>
    <name evidence="1" type="ORF">CWD77_06040</name>
</gene>
<dbReference type="Pfam" id="PF04170">
    <property type="entry name" value="NlpE"/>
    <property type="match status" value="1"/>
</dbReference>
<name>A0A2N0VLH9_9BACT</name>
<dbReference type="Proteomes" id="UP000233398">
    <property type="component" value="Unassembled WGS sequence"/>
</dbReference>
<keyword evidence="2" id="KW-1185">Reference proteome</keyword>
<dbReference type="AlphaFoldDB" id="A0A2N0VLH9"/>
<dbReference type="InterPro" id="IPR007298">
    <property type="entry name" value="Cu-R_lipoprotein_NlpE"/>
</dbReference>